<proteinExistence type="predicted"/>
<dbReference type="AlphaFoldDB" id="A0A8S2RMP1"/>
<sequence>MKITSKIRAIVTDNPTTMQKMRDIIELRCFVHAINLIS</sequence>
<reference evidence="2" key="1">
    <citation type="submission" date="2021-02" db="EMBL/GenBank/DDBJ databases">
        <authorList>
            <person name="Nowell W R."/>
        </authorList>
    </citation>
    <scope>NUCLEOTIDE SEQUENCE</scope>
</reference>
<comment type="caution">
    <text evidence="2">The sequence shown here is derived from an EMBL/GenBank/DDBJ whole genome shotgun (WGS) entry which is preliminary data.</text>
</comment>
<protein>
    <submittedName>
        <fullName evidence="2">Uncharacterized protein</fullName>
    </submittedName>
</protein>
<gene>
    <name evidence="1" type="ORF">GIL414_LOCUS20287</name>
    <name evidence="2" type="ORF">GIL414_LOCUS20337</name>
</gene>
<dbReference type="Proteomes" id="UP000681720">
    <property type="component" value="Unassembled WGS sequence"/>
</dbReference>
<accession>A0A8S2RMP1</accession>
<feature type="non-terminal residue" evidence="2">
    <location>
        <position position="38"/>
    </location>
</feature>
<dbReference type="EMBL" id="CAJOBJ010013391">
    <property type="protein sequence ID" value="CAF4170511.1"/>
    <property type="molecule type" value="Genomic_DNA"/>
</dbReference>
<evidence type="ECO:0000313" key="1">
    <source>
        <dbReference type="EMBL" id="CAF4169242.1"/>
    </source>
</evidence>
<evidence type="ECO:0000313" key="3">
    <source>
        <dbReference type="Proteomes" id="UP000681720"/>
    </source>
</evidence>
<organism evidence="2 3">
    <name type="scientific">Rotaria magnacalcarata</name>
    <dbReference type="NCBI Taxonomy" id="392030"/>
    <lineage>
        <taxon>Eukaryota</taxon>
        <taxon>Metazoa</taxon>
        <taxon>Spiralia</taxon>
        <taxon>Gnathifera</taxon>
        <taxon>Rotifera</taxon>
        <taxon>Eurotatoria</taxon>
        <taxon>Bdelloidea</taxon>
        <taxon>Philodinida</taxon>
        <taxon>Philodinidae</taxon>
        <taxon>Rotaria</taxon>
    </lineage>
</organism>
<dbReference type="EMBL" id="CAJOBJ010013166">
    <property type="protein sequence ID" value="CAF4169242.1"/>
    <property type="molecule type" value="Genomic_DNA"/>
</dbReference>
<evidence type="ECO:0000313" key="2">
    <source>
        <dbReference type="EMBL" id="CAF4170511.1"/>
    </source>
</evidence>
<name>A0A8S2RMP1_9BILA</name>